<evidence type="ECO:0000256" key="1">
    <source>
        <dbReference type="ARBA" id="ARBA00038158"/>
    </source>
</evidence>
<keyword evidence="3" id="KW-1185">Reference proteome</keyword>
<comment type="caution">
    <text evidence="2">The sequence shown here is derived from an EMBL/GenBank/DDBJ whole genome shotgun (WGS) entry which is preliminary data.</text>
</comment>
<proteinExistence type="inferred from homology"/>
<dbReference type="AlphaFoldDB" id="A0AAN6NPE1"/>
<keyword evidence="2" id="KW-0808">Transferase</keyword>
<dbReference type="Proteomes" id="UP001303222">
    <property type="component" value="Unassembled WGS sequence"/>
</dbReference>
<comment type="similarity">
    <text evidence="1">Belongs to the methyltransferase superfamily. LaeA methyltransferase family.</text>
</comment>
<dbReference type="CDD" id="cd02440">
    <property type="entry name" value="AdoMet_MTases"/>
    <property type="match status" value="1"/>
</dbReference>
<dbReference type="GO" id="GO:0008168">
    <property type="term" value="F:methyltransferase activity"/>
    <property type="evidence" value="ECO:0007669"/>
    <property type="project" value="UniProtKB-KW"/>
</dbReference>
<dbReference type="GO" id="GO:0032259">
    <property type="term" value="P:methylation"/>
    <property type="evidence" value="ECO:0007669"/>
    <property type="project" value="UniProtKB-KW"/>
</dbReference>
<name>A0AAN6NPE1_9PEZI</name>
<accession>A0AAN6NPE1</accession>
<dbReference type="InterPro" id="IPR029063">
    <property type="entry name" value="SAM-dependent_MTases_sf"/>
</dbReference>
<dbReference type="SUPFAM" id="SSF53335">
    <property type="entry name" value="S-adenosyl-L-methionine-dependent methyltransferases"/>
    <property type="match status" value="1"/>
</dbReference>
<sequence length="420" mass="47532">MRKASWRICVLPCVAHSEWNARNCTMPTWPYQTLHALLVQNLARSYLCCSRTPTTKHNLSDVCRLSSSFLSIGLAFRLAVLPSITTITIMATESAQQPPLLSNDEQTAVGILPPSHWQQQSTEEDPNDDSASSIGSFISSTASLSESIFKYRNIHGRTYHGEIGNAESWQPNDERHKEALDIAHHTWTVILDGKLYNSPLDKKKIQKVIDIGTGTGMWAIDFADEFPNAEVIGTDISPIQPSWVPGNVKFELDDCNAEWTWADNSFDFIHMRMLFGVVADWEALFRQAYRVCKPGGYTESLNSNSSFTSDDGSVKDDSAMAQWGRRKGMEAAGFVDIQVREYFIPVNTWPEDKDLAEKGLWWKIMIESDLEGYLNYTFNAVMGWRPEETGVYAAQLRKEFKNPKIHGYTRARSVWGRKPE</sequence>
<dbReference type="EMBL" id="MU859254">
    <property type="protein sequence ID" value="KAK3948611.1"/>
    <property type="molecule type" value="Genomic_DNA"/>
</dbReference>
<reference evidence="2" key="1">
    <citation type="journal article" date="2023" name="Mol. Phylogenet. Evol.">
        <title>Genome-scale phylogeny and comparative genomics of the fungal order Sordariales.</title>
        <authorList>
            <person name="Hensen N."/>
            <person name="Bonometti L."/>
            <person name="Westerberg I."/>
            <person name="Brannstrom I.O."/>
            <person name="Guillou S."/>
            <person name="Cros-Aarteil S."/>
            <person name="Calhoun S."/>
            <person name="Haridas S."/>
            <person name="Kuo A."/>
            <person name="Mondo S."/>
            <person name="Pangilinan J."/>
            <person name="Riley R."/>
            <person name="LaButti K."/>
            <person name="Andreopoulos B."/>
            <person name="Lipzen A."/>
            <person name="Chen C."/>
            <person name="Yan M."/>
            <person name="Daum C."/>
            <person name="Ng V."/>
            <person name="Clum A."/>
            <person name="Steindorff A."/>
            <person name="Ohm R.A."/>
            <person name="Martin F."/>
            <person name="Silar P."/>
            <person name="Natvig D.O."/>
            <person name="Lalanne C."/>
            <person name="Gautier V."/>
            <person name="Ament-Velasquez S.L."/>
            <person name="Kruys A."/>
            <person name="Hutchinson M.I."/>
            <person name="Powell A.J."/>
            <person name="Barry K."/>
            <person name="Miller A.N."/>
            <person name="Grigoriev I.V."/>
            <person name="Debuchy R."/>
            <person name="Gladieux P."/>
            <person name="Hiltunen Thoren M."/>
            <person name="Johannesson H."/>
        </authorList>
    </citation>
    <scope>NUCLEOTIDE SEQUENCE</scope>
    <source>
        <strain evidence="2">CBS 626.80</strain>
    </source>
</reference>
<organism evidence="2 3">
    <name type="scientific">Pseudoneurospora amorphoporcata</name>
    <dbReference type="NCBI Taxonomy" id="241081"/>
    <lineage>
        <taxon>Eukaryota</taxon>
        <taxon>Fungi</taxon>
        <taxon>Dikarya</taxon>
        <taxon>Ascomycota</taxon>
        <taxon>Pezizomycotina</taxon>
        <taxon>Sordariomycetes</taxon>
        <taxon>Sordariomycetidae</taxon>
        <taxon>Sordariales</taxon>
        <taxon>Sordariaceae</taxon>
        <taxon>Pseudoneurospora</taxon>
    </lineage>
</organism>
<gene>
    <name evidence="2" type="ORF">QBC32DRAFT_400807</name>
</gene>
<dbReference type="PANTHER" id="PTHR43591">
    <property type="entry name" value="METHYLTRANSFERASE"/>
    <property type="match status" value="1"/>
</dbReference>
<evidence type="ECO:0000313" key="3">
    <source>
        <dbReference type="Proteomes" id="UP001303222"/>
    </source>
</evidence>
<evidence type="ECO:0000313" key="2">
    <source>
        <dbReference type="EMBL" id="KAK3948611.1"/>
    </source>
</evidence>
<protein>
    <submittedName>
        <fullName evidence="2">S-adenosyl-L-methionine-dependent methyltransferase</fullName>
    </submittedName>
</protein>
<keyword evidence="2" id="KW-0489">Methyltransferase</keyword>
<dbReference type="PANTHER" id="PTHR43591:SF10">
    <property type="entry name" value="ABC TRANSMEMBRANE TYPE-1 DOMAIN-CONTAINING PROTEIN-RELATED"/>
    <property type="match status" value="1"/>
</dbReference>
<dbReference type="Pfam" id="PF13489">
    <property type="entry name" value="Methyltransf_23"/>
    <property type="match status" value="1"/>
</dbReference>
<dbReference type="Gene3D" id="3.40.50.150">
    <property type="entry name" value="Vaccinia Virus protein VP39"/>
    <property type="match status" value="1"/>
</dbReference>
<reference evidence="2" key="2">
    <citation type="submission" date="2023-06" db="EMBL/GenBank/DDBJ databases">
        <authorList>
            <consortium name="Lawrence Berkeley National Laboratory"/>
            <person name="Mondo S.J."/>
            <person name="Hensen N."/>
            <person name="Bonometti L."/>
            <person name="Westerberg I."/>
            <person name="Brannstrom I.O."/>
            <person name="Guillou S."/>
            <person name="Cros-Aarteil S."/>
            <person name="Calhoun S."/>
            <person name="Haridas S."/>
            <person name="Kuo A."/>
            <person name="Pangilinan J."/>
            <person name="Riley R."/>
            <person name="Labutti K."/>
            <person name="Andreopoulos B."/>
            <person name="Lipzen A."/>
            <person name="Chen C."/>
            <person name="Yanf M."/>
            <person name="Daum C."/>
            <person name="Ng V."/>
            <person name="Clum A."/>
            <person name="Steindorff A."/>
            <person name="Ohm R."/>
            <person name="Martin F."/>
            <person name="Silar P."/>
            <person name="Natvig D."/>
            <person name="Lalanne C."/>
            <person name="Gautier V."/>
            <person name="Ament-Velasquez S.L."/>
            <person name="Kruys A."/>
            <person name="Hutchinson M.I."/>
            <person name="Powell A.J."/>
            <person name="Barry K."/>
            <person name="Miller A.N."/>
            <person name="Grigoriev I.V."/>
            <person name="Debuchy R."/>
            <person name="Gladieux P."/>
            <person name="Thoren M.H."/>
            <person name="Johannesson H."/>
        </authorList>
    </citation>
    <scope>NUCLEOTIDE SEQUENCE</scope>
    <source>
        <strain evidence="2">CBS 626.80</strain>
    </source>
</reference>